<feature type="transmembrane region" description="Helical" evidence="6">
    <location>
        <begin position="434"/>
        <end position="455"/>
    </location>
</feature>
<dbReference type="Pfam" id="PF07690">
    <property type="entry name" value="MFS_1"/>
    <property type="match status" value="1"/>
</dbReference>
<feature type="domain" description="Major facilitator superfamily (MFS) profile" evidence="7">
    <location>
        <begin position="78"/>
        <end position="493"/>
    </location>
</feature>
<evidence type="ECO:0000256" key="3">
    <source>
        <dbReference type="ARBA" id="ARBA00022692"/>
    </source>
</evidence>
<keyword evidence="9" id="KW-1185">Reference proteome</keyword>
<keyword evidence="5 6" id="KW-0472">Membrane</keyword>
<feature type="transmembrane region" description="Helical" evidence="6">
    <location>
        <begin position="461"/>
        <end position="486"/>
    </location>
</feature>
<evidence type="ECO:0000313" key="8">
    <source>
        <dbReference type="EMBL" id="KAG0140955.1"/>
    </source>
</evidence>
<sequence>MSKLLNDVIIVDNLSNPKESSPEECLKVSPEKKEALLKIIKSKRTYESFNYIYENQTRVYIPGSPEEKNLVRLIDLHMLPCICLLYLLNYLDRSSIGNAKIGGMSKDLNLSSSDYSLAVLIFTVGYLLTEVPSNMILSKMRPSRFLPIITFCWGLVVTCFAAIKNKSDLVGVRFILGFVESGFFPGVLYYLSSWYRRGELAKRIGIFYTAGIISGAFGGILSGTVITNLDGVRGIRGWRWLFIIEGIVTMVASLVVVYFLPDWPSNTRWLNSEQRALAKARLDADAPLHSKVDKPLTHLQAFKAAISDWRTYLFCFMYTMITSANSVSYFIPTITVSLGYSGQKAQFMTVPIHACAVVSILLFSLSADYFNETIFHIAIPTMISGLAYAICIRVTTPMTRYGLLCIGFGVIHGAFPVVLAWLSREVRYPDTKRAICQAIVNSVGNSASIYGSFLWSTPPKFVLGFSAATTFCLSCTASVAIACLLLSKFPSRQEDSEQDSDLIHETAVTNYDD</sequence>
<dbReference type="InterPro" id="IPR036259">
    <property type="entry name" value="MFS_trans_sf"/>
</dbReference>
<dbReference type="FunFam" id="1.20.1250.20:FF:000057">
    <property type="entry name" value="MFS general substrate transporter"/>
    <property type="match status" value="1"/>
</dbReference>
<feature type="transmembrane region" description="Helical" evidence="6">
    <location>
        <begin position="238"/>
        <end position="260"/>
    </location>
</feature>
<dbReference type="InterPro" id="IPR020846">
    <property type="entry name" value="MFS_dom"/>
</dbReference>
<name>A0A9P6N711_9BASI</name>
<feature type="transmembrane region" description="Helical" evidence="6">
    <location>
        <begin position="377"/>
        <end position="395"/>
    </location>
</feature>
<keyword evidence="2" id="KW-0813">Transport</keyword>
<evidence type="ECO:0000256" key="2">
    <source>
        <dbReference type="ARBA" id="ARBA00022448"/>
    </source>
</evidence>
<keyword evidence="4 6" id="KW-1133">Transmembrane helix</keyword>
<dbReference type="Gene3D" id="1.20.1250.20">
    <property type="entry name" value="MFS general substrate transporter like domains"/>
    <property type="match status" value="2"/>
</dbReference>
<gene>
    <name evidence="8" type="ORF">CROQUDRAFT_725900</name>
</gene>
<feature type="transmembrane region" description="Helical" evidence="6">
    <location>
        <begin position="145"/>
        <end position="163"/>
    </location>
</feature>
<dbReference type="PANTHER" id="PTHR43791">
    <property type="entry name" value="PERMEASE-RELATED"/>
    <property type="match status" value="1"/>
</dbReference>
<accession>A0A9P6N711</accession>
<dbReference type="Proteomes" id="UP000886653">
    <property type="component" value="Unassembled WGS sequence"/>
</dbReference>
<dbReference type="GO" id="GO:0016020">
    <property type="term" value="C:membrane"/>
    <property type="evidence" value="ECO:0007669"/>
    <property type="project" value="UniProtKB-SubCell"/>
</dbReference>
<organism evidence="8 9">
    <name type="scientific">Cronartium quercuum f. sp. fusiforme G11</name>
    <dbReference type="NCBI Taxonomy" id="708437"/>
    <lineage>
        <taxon>Eukaryota</taxon>
        <taxon>Fungi</taxon>
        <taxon>Dikarya</taxon>
        <taxon>Basidiomycota</taxon>
        <taxon>Pucciniomycotina</taxon>
        <taxon>Pucciniomycetes</taxon>
        <taxon>Pucciniales</taxon>
        <taxon>Coleosporiaceae</taxon>
        <taxon>Cronartium</taxon>
    </lineage>
</organism>
<dbReference type="PANTHER" id="PTHR43791:SF62">
    <property type="entry name" value="MAJOR FACILITATOR SUPERFAMILY (MFS) PROFILE DOMAIN-CONTAINING PROTEIN"/>
    <property type="match status" value="1"/>
</dbReference>
<dbReference type="GO" id="GO:0022857">
    <property type="term" value="F:transmembrane transporter activity"/>
    <property type="evidence" value="ECO:0007669"/>
    <property type="project" value="InterPro"/>
</dbReference>
<dbReference type="EMBL" id="MU167410">
    <property type="protein sequence ID" value="KAG0140955.1"/>
    <property type="molecule type" value="Genomic_DNA"/>
</dbReference>
<evidence type="ECO:0000256" key="5">
    <source>
        <dbReference type="ARBA" id="ARBA00023136"/>
    </source>
</evidence>
<keyword evidence="3 6" id="KW-0812">Transmembrane</keyword>
<feature type="transmembrane region" description="Helical" evidence="6">
    <location>
        <begin position="401"/>
        <end position="422"/>
    </location>
</feature>
<feature type="transmembrane region" description="Helical" evidence="6">
    <location>
        <begin position="312"/>
        <end position="331"/>
    </location>
</feature>
<comment type="subcellular location">
    <subcellularLocation>
        <location evidence="1">Membrane</location>
        <topology evidence="1">Multi-pass membrane protein</topology>
    </subcellularLocation>
</comment>
<reference evidence="8" key="1">
    <citation type="submission" date="2013-11" db="EMBL/GenBank/DDBJ databases">
        <title>Genome sequence of the fusiform rust pathogen reveals effectors for host alternation and coevolution with pine.</title>
        <authorList>
            <consortium name="DOE Joint Genome Institute"/>
            <person name="Smith K."/>
            <person name="Pendleton A."/>
            <person name="Kubisiak T."/>
            <person name="Anderson C."/>
            <person name="Salamov A."/>
            <person name="Aerts A."/>
            <person name="Riley R."/>
            <person name="Clum A."/>
            <person name="Lindquist E."/>
            <person name="Ence D."/>
            <person name="Campbell M."/>
            <person name="Kronenberg Z."/>
            <person name="Feau N."/>
            <person name="Dhillon B."/>
            <person name="Hamelin R."/>
            <person name="Burleigh J."/>
            <person name="Smith J."/>
            <person name="Yandell M."/>
            <person name="Nelson C."/>
            <person name="Grigoriev I."/>
            <person name="Davis J."/>
        </authorList>
    </citation>
    <scope>NUCLEOTIDE SEQUENCE</scope>
    <source>
        <strain evidence="8">G11</strain>
    </source>
</reference>
<evidence type="ECO:0000256" key="6">
    <source>
        <dbReference type="SAM" id="Phobius"/>
    </source>
</evidence>
<evidence type="ECO:0000313" key="9">
    <source>
        <dbReference type="Proteomes" id="UP000886653"/>
    </source>
</evidence>
<feature type="transmembrane region" description="Helical" evidence="6">
    <location>
        <begin position="204"/>
        <end position="226"/>
    </location>
</feature>
<dbReference type="AlphaFoldDB" id="A0A9P6N711"/>
<dbReference type="OrthoDB" id="3639251at2759"/>
<comment type="caution">
    <text evidence="8">The sequence shown here is derived from an EMBL/GenBank/DDBJ whole genome shotgun (WGS) entry which is preliminary data.</text>
</comment>
<feature type="transmembrane region" description="Helical" evidence="6">
    <location>
        <begin position="169"/>
        <end position="192"/>
    </location>
</feature>
<evidence type="ECO:0000256" key="1">
    <source>
        <dbReference type="ARBA" id="ARBA00004141"/>
    </source>
</evidence>
<dbReference type="InterPro" id="IPR011701">
    <property type="entry name" value="MFS"/>
</dbReference>
<feature type="transmembrane region" description="Helical" evidence="6">
    <location>
        <begin position="115"/>
        <end position="133"/>
    </location>
</feature>
<evidence type="ECO:0000256" key="4">
    <source>
        <dbReference type="ARBA" id="ARBA00022989"/>
    </source>
</evidence>
<feature type="transmembrane region" description="Helical" evidence="6">
    <location>
        <begin position="351"/>
        <end position="370"/>
    </location>
</feature>
<dbReference type="PROSITE" id="PS50850">
    <property type="entry name" value="MFS"/>
    <property type="match status" value="1"/>
</dbReference>
<proteinExistence type="predicted"/>
<protein>
    <recommendedName>
        <fullName evidence="7">Major facilitator superfamily (MFS) profile domain-containing protein</fullName>
    </recommendedName>
</protein>
<dbReference type="SUPFAM" id="SSF103473">
    <property type="entry name" value="MFS general substrate transporter"/>
    <property type="match status" value="1"/>
</dbReference>
<evidence type="ECO:0000259" key="7">
    <source>
        <dbReference type="PROSITE" id="PS50850"/>
    </source>
</evidence>